<evidence type="ECO:0000256" key="2">
    <source>
        <dbReference type="ARBA" id="ARBA00022695"/>
    </source>
</evidence>
<gene>
    <name evidence="4" type="ORF">S01H4_47220</name>
</gene>
<dbReference type="PANTHER" id="PTHR43584:SF8">
    <property type="entry name" value="N-ACETYLMURAMATE ALPHA-1-PHOSPHATE URIDYLYLTRANSFERASE"/>
    <property type="match status" value="1"/>
</dbReference>
<evidence type="ECO:0000256" key="1">
    <source>
        <dbReference type="ARBA" id="ARBA00022679"/>
    </source>
</evidence>
<accession>X1CWR1</accession>
<protein>
    <recommendedName>
        <fullName evidence="3">Nucleotidyl transferase domain-containing protein</fullName>
    </recommendedName>
</protein>
<dbReference type="SUPFAM" id="SSF53448">
    <property type="entry name" value="Nucleotide-diphospho-sugar transferases"/>
    <property type="match status" value="1"/>
</dbReference>
<dbReference type="AlphaFoldDB" id="X1CWR1"/>
<keyword evidence="2" id="KW-0548">Nucleotidyltransferase</keyword>
<comment type="caution">
    <text evidence="4">The sequence shown here is derived from an EMBL/GenBank/DDBJ whole genome shotgun (WGS) entry which is preliminary data.</text>
</comment>
<keyword evidence="1" id="KW-0808">Transferase</keyword>
<sequence length="198" mass="22277">MQGKLVILAGGIGSRMKKPPQKAMMDDQRLAKEADEKPKAMIGMGAVRRPFLDYLLYNVREAGYPDVVIVVGKQDDFIRSYYGGKDRNNDFHGLSISYALQAIPEGREKPLGTADALLQALIVREDWAGQKFTVCNSDNLYSTHALRLLLDTPYANAMIAYDRSALEFEEERIEKFAVIQKDDAGYLQSIIEKPSRKK</sequence>
<evidence type="ECO:0000259" key="3">
    <source>
        <dbReference type="Pfam" id="PF00483"/>
    </source>
</evidence>
<proteinExistence type="predicted"/>
<dbReference type="Pfam" id="PF00483">
    <property type="entry name" value="NTP_transferase"/>
    <property type="match status" value="1"/>
</dbReference>
<dbReference type="InterPro" id="IPR029044">
    <property type="entry name" value="Nucleotide-diphossugar_trans"/>
</dbReference>
<dbReference type="Gene3D" id="3.90.550.10">
    <property type="entry name" value="Spore Coat Polysaccharide Biosynthesis Protein SpsA, Chain A"/>
    <property type="match status" value="1"/>
</dbReference>
<dbReference type="EMBL" id="BART01026479">
    <property type="protein sequence ID" value="GAG97397.1"/>
    <property type="molecule type" value="Genomic_DNA"/>
</dbReference>
<dbReference type="InterPro" id="IPR050065">
    <property type="entry name" value="GlmU-like"/>
</dbReference>
<reference evidence="4" key="1">
    <citation type="journal article" date="2014" name="Front. Microbiol.">
        <title>High frequency of phylogenetically diverse reductive dehalogenase-homologous genes in deep subseafloor sedimentary metagenomes.</title>
        <authorList>
            <person name="Kawai M."/>
            <person name="Futagami T."/>
            <person name="Toyoda A."/>
            <person name="Takaki Y."/>
            <person name="Nishi S."/>
            <person name="Hori S."/>
            <person name="Arai W."/>
            <person name="Tsubouchi T."/>
            <person name="Morono Y."/>
            <person name="Uchiyama I."/>
            <person name="Ito T."/>
            <person name="Fujiyama A."/>
            <person name="Inagaki F."/>
            <person name="Takami H."/>
        </authorList>
    </citation>
    <scope>NUCLEOTIDE SEQUENCE</scope>
    <source>
        <strain evidence="4">Expedition CK06-06</strain>
    </source>
</reference>
<feature type="domain" description="Nucleotidyl transferase" evidence="3">
    <location>
        <begin position="38"/>
        <end position="198"/>
    </location>
</feature>
<dbReference type="InterPro" id="IPR005835">
    <property type="entry name" value="NTP_transferase_dom"/>
</dbReference>
<organism evidence="4">
    <name type="scientific">marine sediment metagenome</name>
    <dbReference type="NCBI Taxonomy" id="412755"/>
    <lineage>
        <taxon>unclassified sequences</taxon>
        <taxon>metagenomes</taxon>
        <taxon>ecological metagenomes</taxon>
    </lineage>
</organism>
<dbReference type="GO" id="GO:0016779">
    <property type="term" value="F:nucleotidyltransferase activity"/>
    <property type="evidence" value="ECO:0007669"/>
    <property type="project" value="UniProtKB-KW"/>
</dbReference>
<name>X1CWR1_9ZZZZ</name>
<dbReference type="PANTHER" id="PTHR43584">
    <property type="entry name" value="NUCLEOTIDYL TRANSFERASE"/>
    <property type="match status" value="1"/>
</dbReference>
<evidence type="ECO:0000313" key="4">
    <source>
        <dbReference type="EMBL" id="GAG97397.1"/>
    </source>
</evidence>